<dbReference type="AlphaFoldDB" id="A0A1L7WPK8"/>
<evidence type="ECO:0000313" key="2">
    <source>
        <dbReference type="Proteomes" id="UP000184330"/>
    </source>
</evidence>
<dbReference type="EMBL" id="FJOG01000005">
    <property type="protein sequence ID" value="CZR54704.1"/>
    <property type="molecule type" value="Genomic_DNA"/>
</dbReference>
<sequence>MAETNTPLEPRSRSPALLRALRGRDHELYDEVLHCFYQLNTFVVRRDTMPNWNRLSAQPEVLDMMRKIRIVSLCEPIKHNVLLRLFADAPENNIERVDFQVQNGPDHLLAAGKINRELEVEAQMSERLPGNKFEHWFWESLEGKKVTGK</sequence>
<reference evidence="1 2" key="1">
    <citation type="submission" date="2016-03" db="EMBL/GenBank/DDBJ databases">
        <authorList>
            <person name="Ploux O."/>
        </authorList>
    </citation>
    <scope>NUCLEOTIDE SEQUENCE [LARGE SCALE GENOMIC DNA]</scope>
    <source>
        <strain evidence="1 2">UAMH 11012</strain>
    </source>
</reference>
<protein>
    <submittedName>
        <fullName evidence="1">Uncharacterized protein</fullName>
    </submittedName>
</protein>
<dbReference type="Proteomes" id="UP000184330">
    <property type="component" value="Unassembled WGS sequence"/>
</dbReference>
<evidence type="ECO:0000313" key="1">
    <source>
        <dbReference type="EMBL" id="CZR54704.1"/>
    </source>
</evidence>
<accession>A0A1L7WPK8</accession>
<organism evidence="1 2">
    <name type="scientific">Phialocephala subalpina</name>
    <dbReference type="NCBI Taxonomy" id="576137"/>
    <lineage>
        <taxon>Eukaryota</taxon>
        <taxon>Fungi</taxon>
        <taxon>Dikarya</taxon>
        <taxon>Ascomycota</taxon>
        <taxon>Pezizomycotina</taxon>
        <taxon>Leotiomycetes</taxon>
        <taxon>Helotiales</taxon>
        <taxon>Mollisiaceae</taxon>
        <taxon>Phialocephala</taxon>
        <taxon>Phialocephala fortinii species complex</taxon>
    </lineage>
</organism>
<proteinExistence type="predicted"/>
<keyword evidence="2" id="KW-1185">Reference proteome</keyword>
<gene>
    <name evidence="1" type="ORF">PAC_04588</name>
</gene>
<name>A0A1L7WPK8_9HELO</name>